<keyword evidence="11" id="KW-1185">Reference proteome</keyword>
<dbReference type="InterPro" id="IPR009057">
    <property type="entry name" value="Homeodomain-like_sf"/>
</dbReference>
<dbReference type="SUPFAM" id="SSF46689">
    <property type="entry name" value="Homeodomain-like"/>
    <property type="match status" value="1"/>
</dbReference>
<dbReference type="PANTHER" id="PTHR32071">
    <property type="entry name" value="TRANSCRIPTIONAL REGULATORY PROTEIN"/>
    <property type="match status" value="1"/>
</dbReference>
<keyword evidence="6" id="KW-0804">Transcription</keyword>
<feature type="modified residue" description="4-aspartylphosphate" evidence="7">
    <location>
        <position position="51"/>
    </location>
</feature>
<dbReference type="SUPFAM" id="SSF52540">
    <property type="entry name" value="P-loop containing nucleoside triphosphate hydrolases"/>
    <property type="match status" value="1"/>
</dbReference>
<dbReference type="Pfam" id="PF25601">
    <property type="entry name" value="AAA_lid_14"/>
    <property type="match status" value="1"/>
</dbReference>
<name>A0A9X4P2I0_9BURK</name>
<keyword evidence="2" id="KW-0547">Nucleotide-binding</keyword>
<evidence type="ECO:0000256" key="6">
    <source>
        <dbReference type="ARBA" id="ARBA00023163"/>
    </source>
</evidence>
<dbReference type="InterPro" id="IPR025662">
    <property type="entry name" value="Sigma_54_int_dom_ATP-bd_1"/>
</dbReference>
<dbReference type="FunFam" id="3.40.50.300:FF:000006">
    <property type="entry name" value="DNA-binding transcriptional regulator NtrC"/>
    <property type="match status" value="1"/>
</dbReference>
<keyword evidence="3" id="KW-0067">ATP-binding</keyword>
<dbReference type="InterPro" id="IPR001789">
    <property type="entry name" value="Sig_transdc_resp-reg_receiver"/>
</dbReference>
<dbReference type="PRINTS" id="PR01590">
    <property type="entry name" value="HTHFIS"/>
</dbReference>
<dbReference type="GO" id="GO:0043565">
    <property type="term" value="F:sequence-specific DNA binding"/>
    <property type="evidence" value="ECO:0007669"/>
    <property type="project" value="InterPro"/>
</dbReference>
<dbReference type="GO" id="GO:0006355">
    <property type="term" value="P:regulation of DNA-templated transcription"/>
    <property type="evidence" value="ECO:0007669"/>
    <property type="project" value="InterPro"/>
</dbReference>
<feature type="domain" description="Sigma-54 factor interaction" evidence="8">
    <location>
        <begin position="140"/>
        <end position="368"/>
    </location>
</feature>
<dbReference type="FunFam" id="3.40.50.2300:FF:000018">
    <property type="entry name" value="DNA-binding transcriptional regulator NtrC"/>
    <property type="match status" value="1"/>
</dbReference>
<dbReference type="EMBL" id="AOGK01000050">
    <property type="protein sequence ID" value="MDG5978510.1"/>
    <property type="molecule type" value="Genomic_DNA"/>
</dbReference>
<evidence type="ECO:0000256" key="2">
    <source>
        <dbReference type="ARBA" id="ARBA00022741"/>
    </source>
</evidence>
<dbReference type="PROSITE" id="PS50110">
    <property type="entry name" value="RESPONSE_REGULATORY"/>
    <property type="match status" value="1"/>
</dbReference>
<dbReference type="RefSeq" id="WP_068176615.1">
    <property type="nucleotide sequence ID" value="NZ_AOGK01000050.1"/>
</dbReference>
<dbReference type="InterPro" id="IPR002078">
    <property type="entry name" value="Sigma_54_int"/>
</dbReference>
<dbReference type="InterPro" id="IPR003593">
    <property type="entry name" value="AAA+_ATPase"/>
</dbReference>
<dbReference type="Gene3D" id="1.10.8.60">
    <property type="match status" value="1"/>
</dbReference>
<dbReference type="CDD" id="cd17549">
    <property type="entry name" value="REC_DctD-like"/>
    <property type="match status" value="1"/>
</dbReference>
<evidence type="ECO:0000256" key="4">
    <source>
        <dbReference type="ARBA" id="ARBA00023012"/>
    </source>
</evidence>
<dbReference type="Pfam" id="PF02954">
    <property type="entry name" value="HTH_8"/>
    <property type="match status" value="1"/>
</dbReference>
<dbReference type="Gene3D" id="3.40.50.2300">
    <property type="match status" value="1"/>
</dbReference>
<dbReference type="Pfam" id="PF00072">
    <property type="entry name" value="Response_reg"/>
    <property type="match status" value="1"/>
</dbReference>
<keyword evidence="1 7" id="KW-0597">Phosphoprotein</keyword>
<dbReference type="InterPro" id="IPR027417">
    <property type="entry name" value="P-loop_NTPase"/>
</dbReference>
<dbReference type="Gene3D" id="1.10.10.60">
    <property type="entry name" value="Homeodomain-like"/>
    <property type="match status" value="1"/>
</dbReference>
<evidence type="ECO:0000313" key="10">
    <source>
        <dbReference type="EMBL" id="MDG5978510.1"/>
    </source>
</evidence>
<dbReference type="SUPFAM" id="SSF52172">
    <property type="entry name" value="CheY-like"/>
    <property type="match status" value="1"/>
</dbReference>
<keyword evidence="4" id="KW-0902">Two-component regulatory system</keyword>
<feature type="domain" description="Response regulatory" evidence="9">
    <location>
        <begin position="2"/>
        <end position="116"/>
    </location>
</feature>
<dbReference type="Pfam" id="PF00158">
    <property type="entry name" value="Sigma54_activat"/>
    <property type="match status" value="1"/>
</dbReference>
<dbReference type="InterPro" id="IPR011006">
    <property type="entry name" value="CheY-like_superfamily"/>
</dbReference>
<evidence type="ECO:0000256" key="5">
    <source>
        <dbReference type="ARBA" id="ARBA00023015"/>
    </source>
</evidence>
<dbReference type="OrthoDB" id="9761705at2"/>
<keyword evidence="10" id="KW-0238">DNA-binding</keyword>
<dbReference type="InterPro" id="IPR025944">
    <property type="entry name" value="Sigma_54_int_dom_CS"/>
</dbReference>
<evidence type="ECO:0000259" key="9">
    <source>
        <dbReference type="PROSITE" id="PS50110"/>
    </source>
</evidence>
<comment type="caution">
    <text evidence="10">The sequence shown here is derived from an EMBL/GenBank/DDBJ whole genome shotgun (WGS) entry which is preliminary data.</text>
</comment>
<protein>
    <submittedName>
        <fullName evidence="10">Response regulator with CheY-like receiver, AAA-type ATPase, and DNA-binding domains</fullName>
    </submittedName>
</protein>
<dbReference type="Proteomes" id="UP001152876">
    <property type="component" value="Unassembled WGS sequence"/>
</dbReference>
<evidence type="ECO:0000256" key="1">
    <source>
        <dbReference type="ARBA" id="ARBA00022553"/>
    </source>
</evidence>
<sequence length="440" mass="48574">MHVLLIEDDPIVMLGATQALQLAGIETRQATSVGAALQQFASEPAAAILSDVRLPDEDGFALLRRVRELDSEVPVILMTGHGDIRMAVEAMHLGAYDFLEKPFSSERLADVIRRALEKRGLVLENRRLQALVEAQHGQGLVGQTPAMIEVRRRVSALAPTQVDVLLRGETGTGKEVVARAIHDASGRTGPFVAINCGALPESIFESEMFGHEAGAFTGATRRRVGKLEHARGGTVLLDEIESLPMSQQVKLLRVLQERVIERLGGNESVRIDCRFIAAAKADLKALSDAGQFRHDLYYRLHVATIELPPLRERRDDIPLLLAHCLRLSAERYHTTPPTLTPATLGRWMAHDWPGNVRELRNVAERLCLGLEPAHEQREADAAAAPSLGTQMDAFEQRLLAQALSECQGNVSLAAERLQLPRKTLYDKIARHHIDPARFRP</sequence>
<dbReference type="PROSITE" id="PS00675">
    <property type="entry name" value="SIGMA54_INTERACT_1"/>
    <property type="match status" value="1"/>
</dbReference>
<dbReference type="AlphaFoldDB" id="A0A9X4P2I0"/>
<evidence type="ECO:0000256" key="3">
    <source>
        <dbReference type="ARBA" id="ARBA00022840"/>
    </source>
</evidence>
<dbReference type="SMART" id="SM00448">
    <property type="entry name" value="REC"/>
    <property type="match status" value="1"/>
</dbReference>
<reference evidence="10" key="1">
    <citation type="submission" date="2013-01" db="EMBL/GenBank/DDBJ databases">
        <title>Genome draft of Hydrogenophaga taeniospiralis 2K1.</title>
        <authorList>
            <person name="Gomila M."/>
            <person name="Lalucat J."/>
        </authorList>
    </citation>
    <scope>NUCLEOTIDE SEQUENCE</scope>
    <source>
        <strain evidence="10">CCUG 15921</strain>
    </source>
</reference>
<dbReference type="InterPro" id="IPR002197">
    <property type="entry name" value="HTH_Fis"/>
</dbReference>
<evidence type="ECO:0000256" key="7">
    <source>
        <dbReference type="PROSITE-ProRule" id="PRU00169"/>
    </source>
</evidence>
<evidence type="ECO:0000259" key="8">
    <source>
        <dbReference type="PROSITE" id="PS50045"/>
    </source>
</evidence>
<dbReference type="CDD" id="cd00009">
    <property type="entry name" value="AAA"/>
    <property type="match status" value="1"/>
</dbReference>
<dbReference type="GO" id="GO:0000160">
    <property type="term" value="P:phosphorelay signal transduction system"/>
    <property type="evidence" value="ECO:0007669"/>
    <property type="project" value="UniProtKB-KW"/>
</dbReference>
<dbReference type="Gene3D" id="3.40.50.300">
    <property type="entry name" value="P-loop containing nucleotide triphosphate hydrolases"/>
    <property type="match status" value="1"/>
</dbReference>
<dbReference type="InterPro" id="IPR058031">
    <property type="entry name" value="AAA_lid_NorR"/>
</dbReference>
<organism evidence="10 11">
    <name type="scientific">Hydrogenophaga taeniospiralis CCUG 15921</name>
    <dbReference type="NCBI Taxonomy" id="1281780"/>
    <lineage>
        <taxon>Bacteria</taxon>
        <taxon>Pseudomonadati</taxon>
        <taxon>Pseudomonadota</taxon>
        <taxon>Betaproteobacteria</taxon>
        <taxon>Burkholderiales</taxon>
        <taxon>Comamonadaceae</taxon>
        <taxon>Hydrogenophaga</taxon>
    </lineage>
</organism>
<dbReference type="PROSITE" id="PS50045">
    <property type="entry name" value="SIGMA54_INTERACT_4"/>
    <property type="match status" value="1"/>
</dbReference>
<gene>
    <name evidence="10" type="ORF">H010_24899</name>
</gene>
<keyword evidence="5" id="KW-0805">Transcription regulation</keyword>
<dbReference type="PANTHER" id="PTHR32071:SF57">
    <property type="entry name" value="C4-DICARBOXYLATE TRANSPORT TRANSCRIPTIONAL REGULATORY PROTEIN DCTD"/>
    <property type="match status" value="1"/>
</dbReference>
<proteinExistence type="predicted"/>
<evidence type="ECO:0000313" key="11">
    <source>
        <dbReference type="Proteomes" id="UP001152876"/>
    </source>
</evidence>
<dbReference type="SMART" id="SM00382">
    <property type="entry name" value="AAA"/>
    <property type="match status" value="1"/>
</dbReference>
<accession>A0A9X4P2I0</accession>
<dbReference type="GO" id="GO:0005524">
    <property type="term" value="F:ATP binding"/>
    <property type="evidence" value="ECO:0007669"/>
    <property type="project" value="UniProtKB-KW"/>
</dbReference>
<dbReference type="PROSITE" id="PS00688">
    <property type="entry name" value="SIGMA54_INTERACT_3"/>
    <property type="match status" value="1"/>
</dbReference>